<protein>
    <recommendedName>
        <fullName evidence="2">CBS domain-containing protein</fullName>
    </recommendedName>
</protein>
<organism evidence="1">
    <name type="scientific">uncultured Rubrobacteraceae bacterium</name>
    <dbReference type="NCBI Taxonomy" id="349277"/>
    <lineage>
        <taxon>Bacteria</taxon>
        <taxon>Bacillati</taxon>
        <taxon>Actinomycetota</taxon>
        <taxon>Rubrobacteria</taxon>
        <taxon>Rubrobacterales</taxon>
        <taxon>Rubrobacteraceae</taxon>
        <taxon>environmental samples</taxon>
    </lineage>
</organism>
<proteinExistence type="predicted"/>
<reference evidence="1" key="1">
    <citation type="submission" date="2020-02" db="EMBL/GenBank/DDBJ databases">
        <authorList>
            <person name="Meier V. D."/>
        </authorList>
    </citation>
    <scope>NUCLEOTIDE SEQUENCE</scope>
    <source>
        <strain evidence="1">AVDCRST_MAG55</strain>
    </source>
</reference>
<dbReference type="EMBL" id="CADCUZ010000112">
    <property type="protein sequence ID" value="CAA9426553.1"/>
    <property type="molecule type" value="Genomic_DNA"/>
</dbReference>
<dbReference type="AlphaFoldDB" id="A0A6J4Q2T9"/>
<evidence type="ECO:0008006" key="2">
    <source>
        <dbReference type="Google" id="ProtNLM"/>
    </source>
</evidence>
<dbReference type="InterPro" id="IPR046342">
    <property type="entry name" value="CBS_dom_sf"/>
</dbReference>
<dbReference type="SUPFAM" id="SSF54631">
    <property type="entry name" value="CBS-domain pair"/>
    <property type="match status" value="1"/>
</dbReference>
<name>A0A6J4Q2T9_9ACTN</name>
<evidence type="ECO:0000313" key="1">
    <source>
        <dbReference type="EMBL" id="CAA9426553.1"/>
    </source>
</evidence>
<gene>
    <name evidence="1" type="ORF">AVDCRST_MAG55-2354</name>
</gene>
<accession>A0A6J4Q2T9</accession>
<sequence>MTVAEGGPSDLAEARELLRRAPEAMVFGVVPIDPSASIGDAAEQAILREKGPLPVVGGDRLHATVTDWDHRPGHQSIARGGRRARA</sequence>